<name>A0A0F7JVR8_9GAMM</name>
<dbReference type="EMBL" id="CP011412">
    <property type="protein sequence ID" value="AKH19459.1"/>
    <property type="molecule type" value="Genomic_DNA"/>
</dbReference>
<reference evidence="2 3" key="1">
    <citation type="journal article" date="2015" name="Genome Announc.">
        <title>Complete Genome Sequence of Sedimenticola thiotaurini Strain SIP-G1, a Polyphosphate- and Polyhydroxyalkanoate-Accumulating Sulfur-Oxidizing Gammaproteobacterium Isolated from Salt Marsh Sediments.</title>
        <authorList>
            <person name="Flood B.E."/>
            <person name="Jones D.S."/>
            <person name="Bailey J.V."/>
        </authorList>
    </citation>
    <scope>NUCLEOTIDE SEQUENCE [LARGE SCALE GENOMIC DNA]</scope>
    <source>
        <strain evidence="2 3">SIP-G1</strain>
    </source>
</reference>
<organism evidence="2 3">
    <name type="scientific">Sedimenticola thiotaurini</name>
    <dbReference type="NCBI Taxonomy" id="1543721"/>
    <lineage>
        <taxon>Bacteria</taxon>
        <taxon>Pseudomonadati</taxon>
        <taxon>Pseudomonadota</taxon>
        <taxon>Gammaproteobacteria</taxon>
        <taxon>Chromatiales</taxon>
        <taxon>Sedimenticolaceae</taxon>
        <taxon>Sedimenticola</taxon>
    </lineage>
</organism>
<feature type="coiled-coil region" evidence="1">
    <location>
        <begin position="65"/>
        <end position="113"/>
    </location>
</feature>
<dbReference type="InterPro" id="IPR012899">
    <property type="entry name" value="LTXXQ"/>
</dbReference>
<dbReference type="Proteomes" id="UP000034410">
    <property type="component" value="Chromosome"/>
</dbReference>
<dbReference type="Pfam" id="PF07813">
    <property type="entry name" value="LTXXQ"/>
    <property type="match status" value="1"/>
</dbReference>
<keyword evidence="1" id="KW-0175">Coiled coil</keyword>
<dbReference type="KEGG" id="seds:AAY24_02850"/>
<evidence type="ECO:0000313" key="2">
    <source>
        <dbReference type="EMBL" id="AKH19459.1"/>
    </source>
</evidence>
<evidence type="ECO:0008006" key="4">
    <source>
        <dbReference type="Google" id="ProtNLM"/>
    </source>
</evidence>
<keyword evidence="3" id="KW-1185">Reference proteome</keyword>
<gene>
    <name evidence="2" type="ORF">AAY24_02850</name>
</gene>
<dbReference type="GO" id="GO:0042597">
    <property type="term" value="C:periplasmic space"/>
    <property type="evidence" value="ECO:0007669"/>
    <property type="project" value="InterPro"/>
</dbReference>
<evidence type="ECO:0000256" key="1">
    <source>
        <dbReference type="SAM" id="Coils"/>
    </source>
</evidence>
<accession>A0A0F7JVR8</accession>
<protein>
    <recommendedName>
        <fullName evidence="4">Spy/CpxP family protein refolding chaperone</fullName>
    </recommendedName>
</protein>
<dbReference type="AlphaFoldDB" id="A0A0F7JVR8"/>
<evidence type="ECO:0000313" key="3">
    <source>
        <dbReference type="Proteomes" id="UP000034410"/>
    </source>
</evidence>
<proteinExistence type="predicted"/>
<dbReference type="OrthoDB" id="7060764at2"/>
<sequence>MKRSNKIILTAVAIVGISVASISLVSAQGRYDRCGYGGDSMSMQRGFDGERGHHKFNRGMKGDPAARMEQRLDMMKYKLRITEEQEPVWQAFAQQVKQKMENRLERREAMRDNGRPTVSERVKQMRTGAEQMNEMADVIEKLYASLTPEQQKIADQMRPMGGKPRMR</sequence>
<dbReference type="RefSeq" id="WP_046858397.1">
    <property type="nucleotide sequence ID" value="NZ_CP011412.1"/>
</dbReference>